<keyword evidence="1" id="KW-0472">Membrane</keyword>
<evidence type="ECO:0000313" key="2">
    <source>
        <dbReference type="EMBL" id="RNA25505.1"/>
    </source>
</evidence>
<sequence length="68" mass="8034">MKSNMCLIIYITTTTTKTSWNIMSSLDLVVTVSIFGQLWMDGSNPYFQWKEYYVMHFVYIIGNYLCKT</sequence>
<evidence type="ECO:0000256" key="1">
    <source>
        <dbReference type="SAM" id="Phobius"/>
    </source>
</evidence>
<protein>
    <submittedName>
        <fullName evidence="2">Uncharacterized protein</fullName>
    </submittedName>
</protein>
<dbReference type="AlphaFoldDB" id="A0A3M7RQ87"/>
<evidence type="ECO:0000313" key="3">
    <source>
        <dbReference type="Proteomes" id="UP000276133"/>
    </source>
</evidence>
<feature type="transmembrane region" description="Helical" evidence="1">
    <location>
        <begin position="20"/>
        <end position="40"/>
    </location>
</feature>
<reference evidence="2 3" key="1">
    <citation type="journal article" date="2018" name="Sci. Rep.">
        <title>Genomic signatures of local adaptation to the degree of environmental predictability in rotifers.</title>
        <authorList>
            <person name="Franch-Gras L."/>
            <person name="Hahn C."/>
            <person name="Garcia-Roger E.M."/>
            <person name="Carmona M.J."/>
            <person name="Serra M."/>
            <person name="Gomez A."/>
        </authorList>
    </citation>
    <scope>NUCLEOTIDE SEQUENCE [LARGE SCALE GENOMIC DNA]</scope>
    <source>
        <strain evidence="2">HYR1</strain>
    </source>
</reference>
<keyword evidence="3" id="KW-1185">Reference proteome</keyword>
<comment type="caution">
    <text evidence="2">The sequence shown here is derived from an EMBL/GenBank/DDBJ whole genome shotgun (WGS) entry which is preliminary data.</text>
</comment>
<dbReference type="Proteomes" id="UP000276133">
    <property type="component" value="Unassembled WGS sequence"/>
</dbReference>
<gene>
    <name evidence="2" type="ORF">BpHYR1_008898</name>
</gene>
<keyword evidence="1" id="KW-1133">Transmembrane helix</keyword>
<proteinExistence type="predicted"/>
<keyword evidence="1" id="KW-0812">Transmembrane</keyword>
<dbReference type="EMBL" id="REGN01002915">
    <property type="protein sequence ID" value="RNA25505.1"/>
    <property type="molecule type" value="Genomic_DNA"/>
</dbReference>
<organism evidence="2 3">
    <name type="scientific">Brachionus plicatilis</name>
    <name type="common">Marine rotifer</name>
    <name type="synonym">Brachionus muelleri</name>
    <dbReference type="NCBI Taxonomy" id="10195"/>
    <lineage>
        <taxon>Eukaryota</taxon>
        <taxon>Metazoa</taxon>
        <taxon>Spiralia</taxon>
        <taxon>Gnathifera</taxon>
        <taxon>Rotifera</taxon>
        <taxon>Eurotatoria</taxon>
        <taxon>Monogononta</taxon>
        <taxon>Pseudotrocha</taxon>
        <taxon>Ploima</taxon>
        <taxon>Brachionidae</taxon>
        <taxon>Brachionus</taxon>
    </lineage>
</organism>
<accession>A0A3M7RQ87</accession>
<name>A0A3M7RQ87_BRAPC</name>